<protein>
    <submittedName>
        <fullName evidence="1">Uncharacterized protein</fullName>
    </submittedName>
</protein>
<gene>
    <name evidence="1" type="ORF">WH95_01535</name>
</gene>
<dbReference type="AlphaFoldDB" id="A0A0M2RAV2"/>
<evidence type="ECO:0000313" key="2">
    <source>
        <dbReference type="Proteomes" id="UP000034491"/>
    </source>
</evidence>
<dbReference type="EMBL" id="LANI01000001">
    <property type="protein sequence ID" value="KKJ78776.1"/>
    <property type="molecule type" value="Genomic_DNA"/>
</dbReference>
<sequence>MIWRVVWLRHLMVLVCLGPERLFKACGCSGVWYSTDCVASGFKLSKALPLGGSCQREANIGQIMKSDQHDINRSVQVFYNCLNNCGVGKAGAAAID</sequence>
<name>A0A0M2RAV2_9PROT</name>
<comment type="caution">
    <text evidence="1">The sequence shown here is derived from an EMBL/GenBank/DDBJ whole genome shotgun (WGS) entry which is preliminary data.</text>
</comment>
<accession>A0A0M2RAV2</accession>
<reference evidence="1 2" key="1">
    <citation type="submission" date="2015-03" db="EMBL/GenBank/DDBJ databases">
        <title>Genome sequence of Kiloniella sp. P1-1, isolated from the gut microflora of Pacific white shrimp, Penaeus vannamei.</title>
        <authorList>
            <person name="Shao Z."/>
            <person name="Wang L."/>
            <person name="Li X."/>
        </authorList>
    </citation>
    <scope>NUCLEOTIDE SEQUENCE [LARGE SCALE GENOMIC DNA]</scope>
    <source>
        <strain evidence="1 2">P1-1</strain>
    </source>
</reference>
<evidence type="ECO:0000313" key="1">
    <source>
        <dbReference type="EMBL" id="KKJ78776.1"/>
    </source>
</evidence>
<organism evidence="1 2">
    <name type="scientific">Kiloniella litopenaei</name>
    <dbReference type="NCBI Taxonomy" id="1549748"/>
    <lineage>
        <taxon>Bacteria</taxon>
        <taxon>Pseudomonadati</taxon>
        <taxon>Pseudomonadota</taxon>
        <taxon>Alphaproteobacteria</taxon>
        <taxon>Rhodospirillales</taxon>
        <taxon>Kiloniellaceae</taxon>
        <taxon>Kiloniella</taxon>
    </lineage>
</organism>
<dbReference type="RefSeq" id="WP_046501981.1">
    <property type="nucleotide sequence ID" value="NZ_CBDDLU010000011.1"/>
</dbReference>
<dbReference type="Proteomes" id="UP000034491">
    <property type="component" value="Unassembled WGS sequence"/>
</dbReference>
<proteinExistence type="predicted"/>
<keyword evidence="2" id="KW-1185">Reference proteome</keyword>